<dbReference type="InterPro" id="IPR000821">
    <property type="entry name" value="Ala_racemase"/>
</dbReference>
<comment type="similarity">
    <text evidence="5">Belongs to the alanine racemase family.</text>
</comment>
<dbReference type="Gene3D" id="3.20.20.10">
    <property type="entry name" value="Alanine racemase"/>
    <property type="match status" value="1"/>
</dbReference>
<dbReference type="CDD" id="cd00430">
    <property type="entry name" value="PLPDE_III_AR"/>
    <property type="match status" value="1"/>
</dbReference>
<dbReference type="FunFam" id="3.20.20.10:FF:000002">
    <property type="entry name" value="Alanine racemase"/>
    <property type="match status" value="1"/>
</dbReference>
<reference evidence="9 10" key="1">
    <citation type="submission" date="2017-09" db="EMBL/GenBank/DDBJ databases">
        <title>Depth-based differentiation of microbial function through sediment-hosted aquifers and enrichment of novel symbionts in the deep terrestrial subsurface.</title>
        <authorList>
            <person name="Probst A.J."/>
            <person name="Ladd B."/>
            <person name="Jarett J.K."/>
            <person name="Geller-Mcgrath D.E."/>
            <person name="Sieber C.M."/>
            <person name="Emerson J.B."/>
            <person name="Anantharaman K."/>
            <person name="Thomas B.C."/>
            <person name="Malmstrom R."/>
            <person name="Stieglmeier M."/>
            <person name="Klingl A."/>
            <person name="Woyke T."/>
            <person name="Ryan C.M."/>
            <person name="Banfield J.F."/>
        </authorList>
    </citation>
    <scope>NUCLEOTIDE SEQUENCE [LARGE SCALE GENOMIC DNA]</scope>
    <source>
        <strain evidence="9">CG11_big_fil_rev_8_21_14_0_20_45_26</strain>
    </source>
</reference>
<dbReference type="NCBIfam" id="TIGR00492">
    <property type="entry name" value="alr"/>
    <property type="match status" value="1"/>
</dbReference>
<feature type="modified residue" description="N6-(pyridoxal phosphate)lysine" evidence="5 6">
    <location>
        <position position="48"/>
    </location>
</feature>
<evidence type="ECO:0000256" key="6">
    <source>
        <dbReference type="PIRSR" id="PIRSR600821-50"/>
    </source>
</evidence>
<comment type="cofactor">
    <cofactor evidence="2 5 6">
        <name>pyridoxal 5'-phosphate</name>
        <dbReference type="ChEBI" id="CHEBI:597326"/>
    </cofactor>
</comment>
<dbReference type="GO" id="GO:0008784">
    <property type="term" value="F:alanine racemase activity"/>
    <property type="evidence" value="ECO:0007669"/>
    <property type="project" value="UniProtKB-UniRule"/>
</dbReference>
<proteinExistence type="inferred from homology"/>
<dbReference type="Pfam" id="PF01168">
    <property type="entry name" value="Ala_racemase_N"/>
    <property type="match status" value="1"/>
</dbReference>
<evidence type="ECO:0000256" key="2">
    <source>
        <dbReference type="ARBA" id="ARBA00001933"/>
    </source>
</evidence>
<feature type="binding site" evidence="5 7">
    <location>
        <position position="145"/>
    </location>
    <ligand>
        <name>substrate</name>
    </ligand>
</feature>
<organism evidence="9 10">
    <name type="scientific">Candidatus Abzuiibacterium crystallinum</name>
    <dbReference type="NCBI Taxonomy" id="1974748"/>
    <lineage>
        <taxon>Bacteria</taxon>
        <taxon>Pseudomonadati</taxon>
        <taxon>Candidatus Omnitrophota</taxon>
        <taxon>Candidatus Abzuiibacterium</taxon>
    </lineage>
</organism>
<dbReference type="SMART" id="SM01005">
    <property type="entry name" value="Ala_racemase_C"/>
    <property type="match status" value="1"/>
</dbReference>
<dbReference type="InterPro" id="IPR020622">
    <property type="entry name" value="Ala_racemase_pyridoxalP-BS"/>
</dbReference>
<evidence type="ECO:0000256" key="4">
    <source>
        <dbReference type="ARBA" id="ARBA00023235"/>
    </source>
</evidence>
<dbReference type="GO" id="GO:0005829">
    <property type="term" value="C:cytosol"/>
    <property type="evidence" value="ECO:0007669"/>
    <property type="project" value="TreeGrafter"/>
</dbReference>
<dbReference type="InterPro" id="IPR001608">
    <property type="entry name" value="Ala_racemase_N"/>
</dbReference>
<comment type="catalytic activity">
    <reaction evidence="1 5">
        <text>L-alanine = D-alanine</text>
        <dbReference type="Rhea" id="RHEA:20249"/>
        <dbReference type="ChEBI" id="CHEBI:57416"/>
        <dbReference type="ChEBI" id="CHEBI:57972"/>
        <dbReference type="EC" id="5.1.1.1"/>
    </reaction>
</comment>
<feature type="domain" description="Alanine racemase C-terminal" evidence="8">
    <location>
        <begin position="253"/>
        <end position="380"/>
    </location>
</feature>
<evidence type="ECO:0000313" key="9">
    <source>
        <dbReference type="EMBL" id="PIQ86341.1"/>
    </source>
</evidence>
<dbReference type="GO" id="GO:0009252">
    <property type="term" value="P:peptidoglycan biosynthetic process"/>
    <property type="evidence" value="ECO:0007669"/>
    <property type="project" value="TreeGrafter"/>
</dbReference>
<gene>
    <name evidence="9" type="primary">alr</name>
    <name evidence="9" type="ORF">COV74_05145</name>
</gene>
<name>A0A2H0LPR3_9BACT</name>
<evidence type="ECO:0000256" key="7">
    <source>
        <dbReference type="PIRSR" id="PIRSR600821-52"/>
    </source>
</evidence>
<dbReference type="EC" id="5.1.1.1" evidence="5"/>
<evidence type="ECO:0000313" key="10">
    <source>
        <dbReference type="Proteomes" id="UP000230859"/>
    </source>
</evidence>
<comment type="caution">
    <text evidence="9">The sequence shown here is derived from an EMBL/GenBank/DDBJ whole genome shotgun (WGS) entry which is preliminary data.</text>
</comment>
<keyword evidence="3 5" id="KW-0663">Pyridoxal phosphate</keyword>
<dbReference type="Proteomes" id="UP000230859">
    <property type="component" value="Unassembled WGS sequence"/>
</dbReference>
<dbReference type="UniPathway" id="UPA00042">
    <property type="reaction ID" value="UER00497"/>
</dbReference>
<dbReference type="InterPro" id="IPR029066">
    <property type="entry name" value="PLP-binding_barrel"/>
</dbReference>
<dbReference type="InterPro" id="IPR011079">
    <property type="entry name" value="Ala_racemase_C"/>
</dbReference>
<feature type="active site" description="Proton acceptor; specific for D-alanine" evidence="5">
    <location>
        <position position="48"/>
    </location>
</feature>
<evidence type="ECO:0000256" key="1">
    <source>
        <dbReference type="ARBA" id="ARBA00000316"/>
    </source>
</evidence>
<dbReference type="PROSITE" id="PS00395">
    <property type="entry name" value="ALANINE_RACEMASE"/>
    <property type="match status" value="1"/>
</dbReference>
<evidence type="ECO:0000259" key="8">
    <source>
        <dbReference type="SMART" id="SM01005"/>
    </source>
</evidence>
<dbReference type="PANTHER" id="PTHR30511:SF0">
    <property type="entry name" value="ALANINE RACEMASE, CATABOLIC-RELATED"/>
    <property type="match status" value="1"/>
</dbReference>
<keyword evidence="4 5" id="KW-0413">Isomerase</keyword>
<dbReference type="GO" id="GO:0030632">
    <property type="term" value="P:D-alanine biosynthetic process"/>
    <property type="evidence" value="ECO:0007669"/>
    <property type="project" value="UniProtKB-UniRule"/>
</dbReference>
<dbReference type="AlphaFoldDB" id="A0A2H0LPR3"/>
<dbReference type="Pfam" id="PF00842">
    <property type="entry name" value="Ala_racemase_C"/>
    <property type="match status" value="1"/>
</dbReference>
<sequence length="380" mass="42155">MTLPLTELHLKHQDRLTWVELNQAALLHNLNQIKKLAMPTTETLAVVKANAYGHGLLPIAQALQAHVTYLGVATIEEAVQLREAGLSIPILLFGVPFEHQIRLAIQHNITLSVSSTQEAERIQSVAEQMNRPAAVHIKVDTGMGRLGIPLRHAKKDIPGMIRLTALKPEGIYTHLPAAELDHDPKIDRQIKLFHGLLSWLAERSISFAYRHAANSAAVINYREAHLNVVRPGLSLYGIYPDEKLSGKIKLEPVLTWKARVVLIKSIETGESVGYGRTFIASSRTRIAVIPVGYSHGYPFQAAHQSRVLIRDKFYPVVGRISMDYLTVNIGGDSVDVQDIATLIGRDTLQMIRAEEIAQAAGTIPYEIVARISRQIPRVIH</sequence>
<dbReference type="Gene3D" id="2.40.37.10">
    <property type="entry name" value="Lyase, Ornithine Decarboxylase, Chain A, domain 1"/>
    <property type="match status" value="1"/>
</dbReference>
<dbReference type="GO" id="GO:0030170">
    <property type="term" value="F:pyridoxal phosphate binding"/>
    <property type="evidence" value="ECO:0007669"/>
    <property type="project" value="UniProtKB-UniRule"/>
</dbReference>
<dbReference type="PANTHER" id="PTHR30511">
    <property type="entry name" value="ALANINE RACEMASE"/>
    <property type="match status" value="1"/>
</dbReference>
<evidence type="ECO:0000256" key="3">
    <source>
        <dbReference type="ARBA" id="ARBA00022898"/>
    </source>
</evidence>
<evidence type="ECO:0000256" key="5">
    <source>
        <dbReference type="HAMAP-Rule" id="MF_01201"/>
    </source>
</evidence>
<accession>A0A2H0LPR3</accession>
<comment type="function">
    <text evidence="5">Catalyzes the interconversion of L-alanine and D-alanine. May also act on other amino acids.</text>
</comment>
<dbReference type="PRINTS" id="PR00992">
    <property type="entry name" value="ALARACEMASE"/>
</dbReference>
<feature type="binding site" evidence="5 7">
    <location>
        <position position="322"/>
    </location>
    <ligand>
        <name>substrate</name>
    </ligand>
</feature>
<dbReference type="HAMAP" id="MF_01201">
    <property type="entry name" value="Ala_racemase"/>
    <property type="match status" value="1"/>
</dbReference>
<dbReference type="EMBL" id="PCVY01000046">
    <property type="protein sequence ID" value="PIQ86341.1"/>
    <property type="molecule type" value="Genomic_DNA"/>
</dbReference>
<comment type="pathway">
    <text evidence="5">Amino-acid biosynthesis; D-alanine biosynthesis; D-alanine from L-alanine: step 1/1.</text>
</comment>
<protein>
    <recommendedName>
        <fullName evidence="5">Alanine racemase</fullName>
        <ecNumber evidence="5">5.1.1.1</ecNumber>
    </recommendedName>
</protein>
<dbReference type="SUPFAM" id="SSF50621">
    <property type="entry name" value="Alanine racemase C-terminal domain-like"/>
    <property type="match status" value="1"/>
</dbReference>
<feature type="active site" description="Proton acceptor; specific for L-alanine" evidence="5">
    <location>
        <position position="274"/>
    </location>
</feature>
<dbReference type="InterPro" id="IPR009006">
    <property type="entry name" value="Ala_racemase/Decarboxylase_C"/>
</dbReference>
<dbReference type="SUPFAM" id="SSF51419">
    <property type="entry name" value="PLP-binding barrel"/>
    <property type="match status" value="1"/>
</dbReference>